<dbReference type="EMBL" id="JAWDGP010002141">
    <property type="protein sequence ID" value="KAK3785301.1"/>
    <property type="molecule type" value="Genomic_DNA"/>
</dbReference>
<accession>A0AAE1ADL1</accession>
<feature type="compositionally biased region" description="Polar residues" evidence="1">
    <location>
        <begin position="1"/>
        <end position="10"/>
    </location>
</feature>
<protein>
    <submittedName>
        <fullName evidence="2">Uncharacterized protein</fullName>
    </submittedName>
</protein>
<reference evidence="2" key="1">
    <citation type="journal article" date="2023" name="G3 (Bethesda)">
        <title>A reference genome for the long-term kleptoplast-retaining sea slug Elysia crispata morphotype clarki.</title>
        <authorList>
            <person name="Eastman K.E."/>
            <person name="Pendleton A.L."/>
            <person name="Shaikh M.A."/>
            <person name="Suttiyut T."/>
            <person name="Ogas R."/>
            <person name="Tomko P."/>
            <person name="Gavelis G."/>
            <person name="Widhalm J.R."/>
            <person name="Wisecaver J.H."/>
        </authorList>
    </citation>
    <scope>NUCLEOTIDE SEQUENCE</scope>
    <source>
        <strain evidence="2">ECLA1</strain>
    </source>
</reference>
<organism evidence="2 3">
    <name type="scientific">Elysia crispata</name>
    <name type="common">lettuce slug</name>
    <dbReference type="NCBI Taxonomy" id="231223"/>
    <lineage>
        <taxon>Eukaryota</taxon>
        <taxon>Metazoa</taxon>
        <taxon>Spiralia</taxon>
        <taxon>Lophotrochozoa</taxon>
        <taxon>Mollusca</taxon>
        <taxon>Gastropoda</taxon>
        <taxon>Heterobranchia</taxon>
        <taxon>Euthyneura</taxon>
        <taxon>Panpulmonata</taxon>
        <taxon>Sacoglossa</taxon>
        <taxon>Placobranchoidea</taxon>
        <taxon>Plakobranchidae</taxon>
        <taxon>Elysia</taxon>
    </lineage>
</organism>
<proteinExistence type="predicted"/>
<comment type="caution">
    <text evidence="2">The sequence shown here is derived from an EMBL/GenBank/DDBJ whole genome shotgun (WGS) entry which is preliminary data.</text>
</comment>
<dbReference type="AlphaFoldDB" id="A0AAE1ADL1"/>
<evidence type="ECO:0000313" key="3">
    <source>
        <dbReference type="Proteomes" id="UP001283361"/>
    </source>
</evidence>
<keyword evidence="3" id="KW-1185">Reference proteome</keyword>
<sequence length="147" mass="16873">MLENPLSLSQAHDLLRRSPEGRKTLTRSNGLRMVTPRPLKKYRTMKQSSCLPNSVKFSSNMCWKDLEEQRTRILGEEEAIVNKVLGEEEAIVNKVLGEEEAIVNKVLGEEETIVKKSIGRRGSHCEQGIGRRGNHCEEEYWEKRKPL</sequence>
<evidence type="ECO:0000256" key="1">
    <source>
        <dbReference type="SAM" id="MobiDB-lite"/>
    </source>
</evidence>
<evidence type="ECO:0000313" key="2">
    <source>
        <dbReference type="EMBL" id="KAK3785301.1"/>
    </source>
</evidence>
<feature type="compositionally biased region" description="Basic and acidic residues" evidence="1">
    <location>
        <begin position="13"/>
        <end position="23"/>
    </location>
</feature>
<name>A0AAE1ADL1_9GAST</name>
<gene>
    <name evidence="2" type="ORF">RRG08_050151</name>
</gene>
<feature type="region of interest" description="Disordered" evidence="1">
    <location>
        <begin position="1"/>
        <end position="23"/>
    </location>
</feature>
<dbReference type="Proteomes" id="UP001283361">
    <property type="component" value="Unassembled WGS sequence"/>
</dbReference>